<dbReference type="EMBL" id="CCYD01000207">
    <property type="protein sequence ID" value="CEG36494.1"/>
    <property type="molecule type" value="Genomic_DNA"/>
</dbReference>
<reference evidence="2" key="1">
    <citation type="submission" date="2014-09" db="EMBL/GenBank/DDBJ databases">
        <authorList>
            <person name="Sharma Rahul"/>
            <person name="Thines Marco"/>
        </authorList>
    </citation>
    <scope>NUCLEOTIDE SEQUENCE [LARGE SCALE GENOMIC DNA]</scope>
</reference>
<sequence>MQVPDTVQVPITNSQEPFSLISTSICHEDVMRLTYAMTIYVRQSLGSFTIAYTAACTITEVAQRKARGHQCTIANRAYRMVNFKL</sequence>
<protein>
    <submittedName>
        <fullName evidence="1">Uncharacterized protein</fullName>
    </submittedName>
</protein>
<name>A0A0P1A836_PLAHL</name>
<evidence type="ECO:0000313" key="2">
    <source>
        <dbReference type="Proteomes" id="UP000054928"/>
    </source>
</evidence>
<dbReference type="AlphaFoldDB" id="A0A0P1A836"/>
<dbReference type="RefSeq" id="XP_024572863.1">
    <property type="nucleotide sequence ID" value="XM_024721434.1"/>
</dbReference>
<keyword evidence="2" id="KW-1185">Reference proteome</keyword>
<accession>A0A0P1A836</accession>
<proteinExistence type="predicted"/>
<dbReference type="Proteomes" id="UP000054928">
    <property type="component" value="Unassembled WGS sequence"/>
</dbReference>
<dbReference type="GeneID" id="36398097"/>
<evidence type="ECO:0000313" key="1">
    <source>
        <dbReference type="EMBL" id="CEG36494.1"/>
    </source>
</evidence>
<organism evidence="1 2">
    <name type="scientific">Plasmopara halstedii</name>
    <name type="common">Downy mildew of sunflower</name>
    <dbReference type="NCBI Taxonomy" id="4781"/>
    <lineage>
        <taxon>Eukaryota</taxon>
        <taxon>Sar</taxon>
        <taxon>Stramenopiles</taxon>
        <taxon>Oomycota</taxon>
        <taxon>Peronosporomycetes</taxon>
        <taxon>Peronosporales</taxon>
        <taxon>Peronosporaceae</taxon>
        <taxon>Plasmopara</taxon>
    </lineage>
</organism>